<evidence type="ECO:0000256" key="1">
    <source>
        <dbReference type="SAM" id="MobiDB-lite"/>
    </source>
</evidence>
<feature type="compositionally biased region" description="Polar residues" evidence="1">
    <location>
        <begin position="90"/>
        <end position="107"/>
    </location>
</feature>
<feature type="region of interest" description="Disordered" evidence="1">
    <location>
        <begin position="62"/>
        <end position="107"/>
    </location>
</feature>
<organism evidence="2 3">
    <name type="scientific">Meganyctiphanes norvegica</name>
    <name type="common">Northern krill</name>
    <name type="synonym">Thysanopoda norvegica</name>
    <dbReference type="NCBI Taxonomy" id="48144"/>
    <lineage>
        <taxon>Eukaryota</taxon>
        <taxon>Metazoa</taxon>
        <taxon>Ecdysozoa</taxon>
        <taxon>Arthropoda</taxon>
        <taxon>Crustacea</taxon>
        <taxon>Multicrustacea</taxon>
        <taxon>Malacostraca</taxon>
        <taxon>Eumalacostraca</taxon>
        <taxon>Eucarida</taxon>
        <taxon>Euphausiacea</taxon>
        <taxon>Euphausiidae</taxon>
        <taxon>Meganyctiphanes</taxon>
    </lineage>
</organism>
<keyword evidence="3" id="KW-1185">Reference proteome</keyword>
<evidence type="ECO:0000313" key="2">
    <source>
        <dbReference type="EMBL" id="CAL4067386.1"/>
    </source>
</evidence>
<feature type="non-terminal residue" evidence="2">
    <location>
        <position position="1"/>
    </location>
</feature>
<comment type="caution">
    <text evidence="2">The sequence shown here is derived from an EMBL/GenBank/DDBJ whole genome shotgun (WGS) entry which is preliminary data.</text>
</comment>
<sequence>LGCRMKVHRDHLERKEEIIAPCKINYDTHTAKELLLLAPSIEEQQNWVVRLSKKIQKGGYKAAAANNTGGPDGAKVSPRESTRSAYKPYTVQQKSHTLPANSQLNKK</sequence>
<dbReference type="AlphaFoldDB" id="A0AAV2PZX7"/>
<reference evidence="2 3" key="1">
    <citation type="submission" date="2024-05" db="EMBL/GenBank/DDBJ databases">
        <authorList>
            <person name="Wallberg A."/>
        </authorList>
    </citation>
    <scope>NUCLEOTIDE SEQUENCE [LARGE SCALE GENOMIC DNA]</scope>
</reference>
<evidence type="ECO:0000313" key="3">
    <source>
        <dbReference type="Proteomes" id="UP001497623"/>
    </source>
</evidence>
<dbReference type="EMBL" id="CAXKWB010002656">
    <property type="protein sequence ID" value="CAL4067386.1"/>
    <property type="molecule type" value="Genomic_DNA"/>
</dbReference>
<accession>A0AAV2PZX7</accession>
<evidence type="ECO:0008006" key="4">
    <source>
        <dbReference type="Google" id="ProtNLM"/>
    </source>
</evidence>
<dbReference type="Proteomes" id="UP001497623">
    <property type="component" value="Unassembled WGS sequence"/>
</dbReference>
<name>A0AAV2PZX7_MEGNR</name>
<gene>
    <name evidence="2" type="ORF">MNOR_LOCUS6442</name>
</gene>
<protein>
    <recommendedName>
        <fullName evidence="4">PH domain-containing protein</fullName>
    </recommendedName>
</protein>
<dbReference type="Gene3D" id="3.30.60.20">
    <property type="match status" value="1"/>
</dbReference>
<proteinExistence type="predicted"/>